<keyword evidence="5" id="KW-0046">Antibiotic resistance</keyword>
<evidence type="ECO:0000256" key="6">
    <source>
        <dbReference type="SAM" id="Phobius"/>
    </source>
</evidence>
<dbReference type="InterPro" id="IPR051784">
    <property type="entry name" value="Nod_factor_ABC_transporter"/>
</dbReference>
<dbReference type="PRINTS" id="PR00164">
    <property type="entry name" value="ABC2TRNSPORT"/>
</dbReference>
<dbReference type="InterPro" id="IPR000412">
    <property type="entry name" value="ABC_2_transport"/>
</dbReference>
<evidence type="ECO:0000256" key="3">
    <source>
        <dbReference type="ARBA" id="ARBA00022989"/>
    </source>
</evidence>
<dbReference type="Proteomes" id="UP000319094">
    <property type="component" value="Unassembled WGS sequence"/>
</dbReference>
<feature type="transmembrane region" description="Helical" evidence="6">
    <location>
        <begin position="40"/>
        <end position="64"/>
    </location>
</feature>
<feature type="transmembrane region" description="Helical" evidence="6">
    <location>
        <begin position="183"/>
        <end position="203"/>
    </location>
</feature>
<sequence length="263" mass="27921">MSTITALQTPKHTSSAGRAMQGLRGTLLLIQWQVRRQAQFLPLMAVVQTALAVSTVLGYGLLIGDVDQEAALFLATGAPTITLIVIGLVMTPQAMVQARTEGSADWLRTLPLPRGAFLAADLTVWTALALPGLVLGTIVGALRYDITYQPAAWVLPIAILISLTAASIGYAFAALLPPVITQLVSQMLVFLLLLFSPVSFPAANLPEWLRAAHEVLPIEPMANLMRAGLAGQAFEASGRDLFTVLAWCVAAVAAAVFALRRRG</sequence>
<proteinExistence type="predicted"/>
<dbReference type="GO" id="GO:0043190">
    <property type="term" value="C:ATP-binding cassette (ABC) transporter complex"/>
    <property type="evidence" value="ECO:0007669"/>
    <property type="project" value="InterPro"/>
</dbReference>
<dbReference type="STRING" id="55969.SD72_13675"/>
<accession>A0A542Y5K8</accession>
<dbReference type="EMBL" id="VFON01000001">
    <property type="protein sequence ID" value="TQL43337.1"/>
    <property type="molecule type" value="Genomic_DNA"/>
</dbReference>
<keyword evidence="2 6" id="KW-0812">Transmembrane</keyword>
<dbReference type="PANTHER" id="PTHR43229:SF2">
    <property type="entry name" value="NODULATION PROTEIN J"/>
    <property type="match status" value="1"/>
</dbReference>
<feature type="transmembrane region" description="Helical" evidence="6">
    <location>
        <begin position="116"/>
        <end position="141"/>
    </location>
</feature>
<keyword evidence="4 6" id="KW-0472">Membrane</keyword>
<evidence type="ECO:0000256" key="1">
    <source>
        <dbReference type="ARBA" id="ARBA00004141"/>
    </source>
</evidence>
<comment type="subcellular location">
    <subcellularLocation>
        <location evidence="1">Membrane</location>
        <topology evidence="1">Multi-pass membrane protein</topology>
    </subcellularLocation>
</comment>
<dbReference type="RefSeq" id="WP_246055787.1">
    <property type="nucleotide sequence ID" value="NZ_BAAAUY010000010.1"/>
</dbReference>
<dbReference type="PANTHER" id="PTHR43229">
    <property type="entry name" value="NODULATION PROTEIN J"/>
    <property type="match status" value="1"/>
</dbReference>
<dbReference type="InterPro" id="IPR013525">
    <property type="entry name" value="ABC2_TM"/>
</dbReference>
<evidence type="ECO:0000259" key="7">
    <source>
        <dbReference type="Pfam" id="PF01061"/>
    </source>
</evidence>
<evidence type="ECO:0000313" key="8">
    <source>
        <dbReference type="EMBL" id="TQL43337.1"/>
    </source>
</evidence>
<evidence type="ECO:0000256" key="5">
    <source>
        <dbReference type="ARBA" id="ARBA00023251"/>
    </source>
</evidence>
<feature type="transmembrane region" description="Helical" evidence="6">
    <location>
        <begin position="70"/>
        <end position="90"/>
    </location>
</feature>
<protein>
    <submittedName>
        <fullName evidence="8">ABC-2 type transport system permease protein</fullName>
    </submittedName>
</protein>
<gene>
    <name evidence="8" type="ORF">FB468_1357</name>
</gene>
<dbReference type="GO" id="GO:0140359">
    <property type="term" value="F:ABC-type transporter activity"/>
    <property type="evidence" value="ECO:0007669"/>
    <property type="project" value="InterPro"/>
</dbReference>
<dbReference type="GO" id="GO:0046677">
    <property type="term" value="P:response to antibiotic"/>
    <property type="evidence" value="ECO:0007669"/>
    <property type="project" value="UniProtKB-KW"/>
</dbReference>
<reference evidence="8 9" key="1">
    <citation type="submission" date="2019-06" db="EMBL/GenBank/DDBJ databases">
        <title>Sequencing the genomes of 1000 actinobacteria strains.</title>
        <authorList>
            <person name="Klenk H.-P."/>
        </authorList>
    </citation>
    <scope>NUCLEOTIDE SEQUENCE [LARGE SCALE GENOMIC DNA]</scope>
    <source>
        <strain evidence="8 9">DSM 8803</strain>
    </source>
</reference>
<dbReference type="AlphaFoldDB" id="A0A542Y5K8"/>
<feature type="transmembrane region" description="Helical" evidence="6">
    <location>
        <begin position="241"/>
        <end position="259"/>
    </location>
</feature>
<dbReference type="Pfam" id="PF01061">
    <property type="entry name" value="ABC2_membrane"/>
    <property type="match status" value="1"/>
</dbReference>
<evidence type="ECO:0000256" key="4">
    <source>
        <dbReference type="ARBA" id="ARBA00023136"/>
    </source>
</evidence>
<evidence type="ECO:0000313" key="9">
    <source>
        <dbReference type="Proteomes" id="UP000319094"/>
    </source>
</evidence>
<feature type="domain" description="ABC-2 type transporter transmembrane" evidence="7">
    <location>
        <begin position="31"/>
        <end position="228"/>
    </location>
</feature>
<feature type="transmembrane region" description="Helical" evidence="6">
    <location>
        <begin position="153"/>
        <end position="176"/>
    </location>
</feature>
<comment type="caution">
    <text evidence="8">The sequence shown here is derived from an EMBL/GenBank/DDBJ whole genome shotgun (WGS) entry which is preliminary data.</text>
</comment>
<organism evidence="8 9">
    <name type="scientific">Leucobacter komagatae</name>
    <dbReference type="NCBI Taxonomy" id="55969"/>
    <lineage>
        <taxon>Bacteria</taxon>
        <taxon>Bacillati</taxon>
        <taxon>Actinomycetota</taxon>
        <taxon>Actinomycetes</taxon>
        <taxon>Micrococcales</taxon>
        <taxon>Microbacteriaceae</taxon>
        <taxon>Leucobacter</taxon>
    </lineage>
</organism>
<evidence type="ECO:0000256" key="2">
    <source>
        <dbReference type="ARBA" id="ARBA00022692"/>
    </source>
</evidence>
<name>A0A542Y5K8_9MICO</name>
<keyword evidence="3 6" id="KW-1133">Transmembrane helix</keyword>
<keyword evidence="9" id="KW-1185">Reference proteome</keyword>